<sequence length="518" mass="56561">MTRNTGSRMGGRNARKAKRAAALPENMKPVRPGQEGGNFKPLKEEDLPSIHEAVLKVLETIGMEKAIPSCIKACTAIGCTVSAEGRLLFPRSVVKECLAKAGRDITLFGQSPEHDIHLSSKKVYFGTAGAAVHILDPISREYRESTLADLFDIARVCDTLEHIHFFQRSIVCRDLEDVREMDFNTCYASLAGTRKHVGTSFSFPENVDEVLRMLHLISGGEKKWRERPFVSMSCCFVIPPLKFAEDASACLEAGVKGGIPILLLSAGQAGATSPATLARCVVQSVAEVLAGLVYVNAIQEGAPAIFGTWPFVSDLRTGAMSGGSGEQAILMAACGQMAQFYNLPSGIAAGMTDSKIPDAQSGYEKGYTVSLAGHSGANLIYESAGMHASLLGCCLESYVIDNDMLGAINRSIRGIEINTETLGIDPIRDVCLTGPGHYLGHEQTLKRMQSDYLYPIVGDRENINNWIEQGSTDSIQRAHQKLQEILKTHYPHNWDEATDRKIREQFPVRLSKNRMQLL</sequence>
<evidence type="ECO:0000256" key="1">
    <source>
        <dbReference type="ARBA" id="ARBA00007137"/>
    </source>
</evidence>
<dbReference type="GO" id="GO:0015948">
    <property type="term" value="P:methanogenesis"/>
    <property type="evidence" value="ECO:0007669"/>
    <property type="project" value="InterPro"/>
</dbReference>
<dbReference type="PIRSF" id="PIRSF037567">
    <property type="entry name" value="MTTB_MeTrfase"/>
    <property type="match status" value="1"/>
</dbReference>
<dbReference type="GO" id="GO:0008168">
    <property type="term" value="F:methyltransferase activity"/>
    <property type="evidence" value="ECO:0007669"/>
    <property type="project" value="UniProtKB-KW"/>
</dbReference>
<organism evidence="5">
    <name type="scientific">marine metagenome</name>
    <dbReference type="NCBI Taxonomy" id="408172"/>
    <lineage>
        <taxon>unclassified sequences</taxon>
        <taxon>metagenomes</taxon>
        <taxon>ecological metagenomes</taxon>
    </lineage>
</organism>
<evidence type="ECO:0000313" key="5">
    <source>
        <dbReference type="EMBL" id="SUZ89256.1"/>
    </source>
</evidence>
<dbReference type="AlphaFoldDB" id="A0A381RBV6"/>
<dbReference type="InterPro" id="IPR010426">
    <property type="entry name" value="MTTB_MeTrfase"/>
</dbReference>
<dbReference type="Pfam" id="PF06253">
    <property type="entry name" value="MTTB"/>
    <property type="match status" value="1"/>
</dbReference>
<dbReference type="InterPro" id="IPR038601">
    <property type="entry name" value="MttB-like_sf"/>
</dbReference>
<proteinExistence type="inferred from homology"/>
<gene>
    <name evidence="5" type="ORF">METZ01_LOCUS42110</name>
</gene>
<dbReference type="EMBL" id="UINC01001812">
    <property type="protein sequence ID" value="SUZ89256.1"/>
    <property type="molecule type" value="Genomic_DNA"/>
</dbReference>
<keyword evidence="3" id="KW-0808">Transferase</keyword>
<feature type="region of interest" description="Disordered" evidence="4">
    <location>
        <begin position="1"/>
        <end position="43"/>
    </location>
</feature>
<keyword evidence="2" id="KW-0489">Methyltransferase</keyword>
<evidence type="ECO:0000256" key="3">
    <source>
        <dbReference type="ARBA" id="ARBA00022679"/>
    </source>
</evidence>
<name>A0A381RBV6_9ZZZZ</name>
<dbReference type="GO" id="GO:0032259">
    <property type="term" value="P:methylation"/>
    <property type="evidence" value="ECO:0007669"/>
    <property type="project" value="UniProtKB-KW"/>
</dbReference>
<comment type="similarity">
    <text evidence="1">Belongs to the trimethylamine methyltransferase family.</text>
</comment>
<reference evidence="5" key="1">
    <citation type="submission" date="2018-05" db="EMBL/GenBank/DDBJ databases">
        <authorList>
            <person name="Lanie J.A."/>
            <person name="Ng W.-L."/>
            <person name="Kazmierczak K.M."/>
            <person name="Andrzejewski T.M."/>
            <person name="Davidsen T.M."/>
            <person name="Wayne K.J."/>
            <person name="Tettelin H."/>
            <person name="Glass J.I."/>
            <person name="Rusch D."/>
            <person name="Podicherti R."/>
            <person name="Tsui H.-C.T."/>
            <person name="Winkler M.E."/>
        </authorList>
    </citation>
    <scope>NUCLEOTIDE SEQUENCE</scope>
</reference>
<dbReference type="Gene3D" id="3.20.20.480">
    <property type="entry name" value="Trimethylamine methyltransferase-like"/>
    <property type="match status" value="1"/>
</dbReference>
<accession>A0A381RBV6</accession>
<evidence type="ECO:0000256" key="2">
    <source>
        <dbReference type="ARBA" id="ARBA00022603"/>
    </source>
</evidence>
<evidence type="ECO:0000256" key="4">
    <source>
        <dbReference type="SAM" id="MobiDB-lite"/>
    </source>
</evidence>
<protein>
    <recommendedName>
        <fullName evidence="6">Methyltransferase</fullName>
    </recommendedName>
</protein>
<evidence type="ECO:0008006" key="6">
    <source>
        <dbReference type="Google" id="ProtNLM"/>
    </source>
</evidence>